<evidence type="ECO:0008006" key="5">
    <source>
        <dbReference type="Google" id="ProtNLM"/>
    </source>
</evidence>
<dbReference type="Proteomes" id="UP000031675">
    <property type="component" value="Unassembled WGS sequence"/>
</dbReference>
<keyword evidence="4" id="KW-1185">Reference proteome</keyword>
<dbReference type="STRING" id="183763.LP52_24215"/>
<comment type="caution">
    <text evidence="3">The sequence shown here is derived from an EMBL/GenBank/DDBJ whole genome shotgun (WGS) entry which is preliminary data.</text>
</comment>
<organism evidence="3 4">
    <name type="scientific">Streptomonospora alba</name>
    <dbReference type="NCBI Taxonomy" id="183763"/>
    <lineage>
        <taxon>Bacteria</taxon>
        <taxon>Bacillati</taxon>
        <taxon>Actinomycetota</taxon>
        <taxon>Actinomycetes</taxon>
        <taxon>Streptosporangiales</taxon>
        <taxon>Nocardiopsidaceae</taxon>
        <taxon>Streptomonospora</taxon>
    </lineage>
</organism>
<feature type="signal peptide" evidence="2">
    <location>
        <begin position="1"/>
        <end position="38"/>
    </location>
</feature>
<evidence type="ECO:0000313" key="4">
    <source>
        <dbReference type="Proteomes" id="UP000031675"/>
    </source>
</evidence>
<accession>A0A0C2J5B1</accession>
<name>A0A0C2J5B1_9ACTN</name>
<sequence length="66" mass="7253">MCTIIDERHERGSYFRHLATVGLVAAGALILSSSAAVAEPTVDEVQEKIQKLEEEHANLAEKYNQA</sequence>
<evidence type="ECO:0000256" key="2">
    <source>
        <dbReference type="SAM" id="SignalP"/>
    </source>
</evidence>
<gene>
    <name evidence="3" type="ORF">LP52_24215</name>
</gene>
<evidence type="ECO:0000313" key="3">
    <source>
        <dbReference type="EMBL" id="KIH96576.1"/>
    </source>
</evidence>
<feature type="coiled-coil region" evidence="1">
    <location>
        <begin position="35"/>
        <end position="62"/>
    </location>
</feature>
<keyword evidence="1" id="KW-0175">Coiled coil</keyword>
<feature type="chain" id="PRO_5005425567" description="Glycoside hydrolase" evidence="2">
    <location>
        <begin position="39"/>
        <end position="66"/>
    </location>
</feature>
<reference evidence="4" key="1">
    <citation type="journal article" date="2015" name="Chem. Biol.">
        <title>Structure, bioactivity, and resistance mechanism of streptomonomicin, an unusual lasso Peptide from an understudied halophilic actinomycete.</title>
        <authorList>
            <person name="Metelev M."/>
            <person name="Tietz J.I."/>
            <person name="Melby J.O."/>
            <person name="Blair P.M."/>
            <person name="Zhu L."/>
            <person name="Livnat I."/>
            <person name="Severinov K."/>
            <person name="Mitchell D.A."/>
        </authorList>
    </citation>
    <scope>NUCLEOTIDE SEQUENCE [LARGE SCALE GENOMIC DNA]</scope>
    <source>
        <strain evidence="4">YIM 90003</strain>
    </source>
</reference>
<evidence type="ECO:0000256" key="1">
    <source>
        <dbReference type="SAM" id="Coils"/>
    </source>
</evidence>
<proteinExistence type="predicted"/>
<dbReference type="EMBL" id="JROO01000057">
    <property type="protein sequence ID" value="KIH96576.1"/>
    <property type="molecule type" value="Genomic_DNA"/>
</dbReference>
<protein>
    <recommendedName>
        <fullName evidence="5">Glycoside hydrolase</fullName>
    </recommendedName>
</protein>
<feature type="non-terminal residue" evidence="3">
    <location>
        <position position="66"/>
    </location>
</feature>
<keyword evidence="2" id="KW-0732">Signal</keyword>
<dbReference type="AlphaFoldDB" id="A0A0C2J5B1"/>